<dbReference type="OrthoDB" id="58379at2759"/>
<sequence>RLVTALLSALNQMGWILFVDPNFETKSYATINTLLFRRQESPPPACDWCSIVFPEKNNLYFVDVSGELHEVVGKRLEPQWIRRQYELWLGYERTKFRGSPFKAEGDEAERLKMILRALTEVLEEEGLIVYASVHQMTTRLNSGSESKLGYVWHCCR</sequence>
<protein>
    <submittedName>
        <fullName evidence="1">Uncharacterized protein</fullName>
    </submittedName>
</protein>
<name>A0A6A7BLM6_9PLEO</name>
<reference evidence="1" key="1">
    <citation type="submission" date="2020-01" db="EMBL/GenBank/DDBJ databases">
        <authorList>
            <consortium name="DOE Joint Genome Institute"/>
            <person name="Haridas S."/>
            <person name="Albert R."/>
            <person name="Binder M."/>
            <person name="Bloem J."/>
            <person name="Labutti K."/>
            <person name="Salamov A."/>
            <person name="Andreopoulos B."/>
            <person name="Baker S.E."/>
            <person name="Barry K."/>
            <person name="Bills G."/>
            <person name="Bluhm B.H."/>
            <person name="Cannon C."/>
            <person name="Castanera R."/>
            <person name="Culley D.E."/>
            <person name="Daum C."/>
            <person name="Ezra D."/>
            <person name="Gonzalez J.B."/>
            <person name="Henrissat B."/>
            <person name="Kuo A."/>
            <person name="Liang C."/>
            <person name="Lipzen A."/>
            <person name="Lutzoni F."/>
            <person name="Magnuson J."/>
            <person name="Mondo S."/>
            <person name="Nolan M."/>
            <person name="Ohm R."/>
            <person name="Pangilinan J."/>
            <person name="Park H.-J."/>
            <person name="Ramirez L."/>
            <person name="Alfaro M."/>
            <person name="Sun H."/>
            <person name="Tritt A."/>
            <person name="Yoshinaga Y."/>
            <person name="Zwiers L.-H."/>
            <person name="Turgeon B.G."/>
            <person name="Goodwin S.B."/>
            <person name="Spatafora J.W."/>
            <person name="Crous P.W."/>
            <person name="Grigoriev I.V."/>
        </authorList>
    </citation>
    <scope>NUCLEOTIDE SEQUENCE</scope>
    <source>
        <strain evidence="1">IPT5</strain>
    </source>
</reference>
<gene>
    <name evidence="1" type="ORF">T440DRAFT_358622</name>
</gene>
<accession>A0A6A7BLM6</accession>
<evidence type="ECO:0000313" key="2">
    <source>
        <dbReference type="Proteomes" id="UP000799423"/>
    </source>
</evidence>
<proteinExistence type="predicted"/>
<feature type="non-terminal residue" evidence="1">
    <location>
        <position position="1"/>
    </location>
</feature>
<dbReference type="EMBL" id="MU006291">
    <property type="protein sequence ID" value="KAF2855058.1"/>
    <property type="molecule type" value="Genomic_DNA"/>
</dbReference>
<dbReference type="AlphaFoldDB" id="A0A6A7BLM6"/>
<feature type="non-terminal residue" evidence="1">
    <location>
        <position position="156"/>
    </location>
</feature>
<dbReference type="Proteomes" id="UP000799423">
    <property type="component" value="Unassembled WGS sequence"/>
</dbReference>
<evidence type="ECO:0000313" key="1">
    <source>
        <dbReference type="EMBL" id="KAF2855058.1"/>
    </source>
</evidence>
<keyword evidence="2" id="KW-1185">Reference proteome</keyword>
<organism evidence="1 2">
    <name type="scientific">Plenodomus tracheiphilus IPT5</name>
    <dbReference type="NCBI Taxonomy" id="1408161"/>
    <lineage>
        <taxon>Eukaryota</taxon>
        <taxon>Fungi</taxon>
        <taxon>Dikarya</taxon>
        <taxon>Ascomycota</taxon>
        <taxon>Pezizomycotina</taxon>
        <taxon>Dothideomycetes</taxon>
        <taxon>Pleosporomycetidae</taxon>
        <taxon>Pleosporales</taxon>
        <taxon>Pleosporineae</taxon>
        <taxon>Leptosphaeriaceae</taxon>
        <taxon>Plenodomus</taxon>
    </lineage>
</organism>